<dbReference type="Gramene" id="EME25923">
    <property type="protein sequence ID" value="EME25923"/>
    <property type="gene ID" value="Gasu_64210"/>
</dbReference>
<evidence type="ECO:0000313" key="3">
    <source>
        <dbReference type="EMBL" id="EME25923.1"/>
    </source>
</evidence>
<dbReference type="GO" id="GO:0006400">
    <property type="term" value="P:tRNA modification"/>
    <property type="evidence" value="ECO:0007669"/>
    <property type="project" value="InterPro"/>
</dbReference>
<feature type="domain" description="THUMP" evidence="2">
    <location>
        <begin position="145"/>
        <end position="252"/>
    </location>
</feature>
<dbReference type="eggNOG" id="KOG3943">
    <property type="taxonomic scope" value="Eukaryota"/>
</dbReference>
<dbReference type="InterPro" id="IPR004114">
    <property type="entry name" value="THUMP_dom"/>
</dbReference>
<dbReference type="CDD" id="cd11717">
    <property type="entry name" value="THUMP_THUMPD1_like"/>
    <property type="match status" value="1"/>
</dbReference>
<dbReference type="STRING" id="130081.M2XQM9"/>
<organism evidence="3 4">
    <name type="scientific">Galdieria sulphuraria</name>
    <name type="common">Red alga</name>
    <dbReference type="NCBI Taxonomy" id="130081"/>
    <lineage>
        <taxon>Eukaryota</taxon>
        <taxon>Rhodophyta</taxon>
        <taxon>Bangiophyceae</taxon>
        <taxon>Galdieriales</taxon>
        <taxon>Galdieriaceae</taxon>
        <taxon>Galdieria</taxon>
    </lineage>
</organism>
<dbReference type="GO" id="GO:0003723">
    <property type="term" value="F:RNA binding"/>
    <property type="evidence" value="ECO:0007669"/>
    <property type="project" value="UniProtKB-UniRule"/>
</dbReference>
<keyword evidence="1" id="KW-0694">RNA-binding</keyword>
<evidence type="ECO:0000259" key="2">
    <source>
        <dbReference type="PROSITE" id="PS51165"/>
    </source>
</evidence>
<name>M2XQM9_GALSU</name>
<dbReference type="RefSeq" id="XP_005702443.1">
    <property type="nucleotide sequence ID" value="XM_005702386.1"/>
</dbReference>
<keyword evidence="4" id="KW-1185">Reference proteome</keyword>
<gene>
    <name evidence="3" type="ORF">Gasu_64210</name>
</gene>
<dbReference type="PROSITE" id="PS51165">
    <property type="entry name" value="THUMP"/>
    <property type="match status" value="1"/>
</dbReference>
<reference evidence="4" key="1">
    <citation type="journal article" date="2013" name="Science">
        <title>Gene transfer from bacteria and archaea facilitated evolution of an extremophilic eukaryote.</title>
        <authorList>
            <person name="Schonknecht G."/>
            <person name="Chen W.H."/>
            <person name="Ternes C.M."/>
            <person name="Barbier G.G."/>
            <person name="Shrestha R.P."/>
            <person name="Stanke M."/>
            <person name="Brautigam A."/>
            <person name="Baker B.J."/>
            <person name="Banfield J.F."/>
            <person name="Garavito R.M."/>
            <person name="Carr K."/>
            <person name="Wilkerson C."/>
            <person name="Rensing S.A."/>
            <person name="Gagneul D."/>
            <person name="Dickenson N.E."/>
            <person name="Oesterhelt C."/>
            <person name="Lercher M.J."/>
            <person name="Weber A.P."/>
        </authorList>
    </citation>
    <scope>NUCLEOTIDE SEQUENCE [LARGE SCALE GENOMIC DNA]</scope>
    <source>
        <strain evidence="4">074W</strain>
    </source>
</reference>
<proteinExistence type="predicted"/>
<dbReference type="Proteomes" id="UP000030680">
    <property type="component" value="Unassembled WGS sequence"/>
</dbReference>
<dbReference type="GeneID" id="17084915"/>
<accession>M2XQM9</accession>
<dbReference type="EMBL" id="KB454717">
    <property type="protein sequence ID" value="EME25923.1"/>
    <property type="molecule type" value="Genomic_DNA"/>
</dbReference>
<evidence type="ECO:0000313" key="4">
    <source>
        <dbReference type="Proteomes" id="UP000030680"/>
    </source>
</evidence>
<dbReference type="KEGG" id="gsl:Gasu_64210"/>
<dbReference type="Pfam" id="PF02926">
    <property type="entry name" value="THUMP"/>
    <property type="match status" value="1"/>
</dbReference>
<dbReference type="PANTHER" id="PTHR13452:SF10">
    <property type="entry name" value="THUMP DOMAIN-CONTAINING PROTEIN 1"/>
    <property type="match status" value="1"/>
</dbReference>
<dbReference type="Gene3D" id="3.30.2300.10">
    <property type="entry name" value="THUMP superfamily"/>
    <property type="match status" value="1"/>
</dbReference>
<dbReference type="AlphaFoldDB" id="M2XQM9"/>
<dbReference type="OrthoDB" id="367221at2759"/>
<protein>
    <recommendedName>
        <fullName evidence="2">THUMP domain-containing protein</fullName>
    </recommendedName>
</protein>
<dbReference type="SUPFAM" id="SSF143437">
    <property type="entry name" value="THUMP domain-like"/>
    <property type="match status" value="1"/>
</dbReference>
<dbReference type="OMA" id="MNEKACV"/>
<evidence type="ECO:0000256" key="1">
    <source>
        <dbReference type="PROSITE-ProRule" id="PRU00529"/>
    </source>
</evidence>
<dbReference type="InterPro" id="IPR040183">
    <property type="entry name" value="THUMPD1-like"/>
</dbReference>
<sequence length="271" mass="31186">MMKNGARVGSTNQCDSNNRKKRRVKFSSLRTKNAKESCVGRRGILVTCSPTQEAACRREAYQLLLEYLEIFLEKEPNNSVVNHALSLEDELEQLRKEPSKDISVKNVDLNLVYALDVGVKGSVFFAFQPSIVLDPCVLVYKIMQDVEMTKVRKCRYSVRFIPVDGVCYARKEEVSHLFREIAERKVNALAALEKNTFAVVFRKRNNSGVHRDEFIEAIAEQMPATFHVKLKNPDFSILVEVLKTSCLVTVVENYERYCKFNVHELWERLGR</sequence>
<dbReference type="PANTHER" id="PTHR13452">
    <property type="entry name" value="THUMP DOMAIN CONTAINING PROTEIN 1-RELATED"/>
    <property type="match status" value="1"/>
</dbReference>